<evidence type="ECO:0008006" key="3">
    <source>
        <dbReference type="Google" id="ProtNLM"/>
    </source>
</evidence>
<evidence type="ECO:0000313" key="2">
    <source>
        <dbReference type="Proteomes" id="UP001589709"/>
    </source>
</evidence>
<name>A0ABV5N0L2_9ACTN</name>
<reference evidence="1 2" key="1">
    <citation type="submission" date="2024-09" db="EMBL/GenBank/DDBJ databases">
        <authorList>
            <person name="Sun Q."/>
            <person name="Mori K."/>
        </authorList>
    </citation>
    <scope>NUCLEOTIDE SEQUENCE [LARGE SCALE GENOMIC DNA]</scope>
    <source>
        <strain evidence="1 2">JCM 6917</strain>
    </source>
</reference>
<comment type="caution">
    <text evidence="1">The sequence shown here is derived from an EMBL/GenBank/DDBJ whole genome shotgun (WGS) entry which is preliminary data.</text>
</comment>
<gene>
    <name evidence="1" type="ORF">ACFF45_14220</name>
</gene>
<evidence type="ECO:0000313" key="1">
    <source>
        <dbReference type="EMBL" id="MFB9463829.1"/>
    </source>
</evidence>
<sequence length="272" mass="30626">MLHDAASKPLQRRLKDDWSYIYWNDTALFSEEYQDTIYSLLVEISTKAFGADMTPYWHDRRKGRFFEKVSKFCLLVDPLGNISGWTGYHRRIFGNAHCLYLDSSGVLPESQGGGLMGHVHARMIASECLTYAPRPVYLVARTESPVVYRLLRNGCGAENIWPAPGTGVDRRVALIATDVAEWLGQSDKFDPDSLRILGAYDNLDALYGDLPSCGDPAIDTFFRETLRPEDAYIVIAKAGLPRIAQQWGKREIKAVRAQSRRLPWLAAKPAGR</sequence>
<protein>
    <recommendedName>
        <fullName evidence="3">N-acetyltransferase domain-containing protein</fullName>
    </recommendedName>
</protein>
<keyword evidence="2" id="KW-1185">Reference proteome</keyword>
<dbReference type="Proteomes" id="UP001589709">
    <property type="component" value="Unassembled WGS sequence"/>
</dbReference>
<organism evidence="1 2">
    <name type="scientific">Streptomyces cinereospinus</name>
    <dbReference type="NCBI Taxonomy" id="285561"/>
    <lineage>
        <taxon>Bacteria</taxon>
        <taxon>Bacillati</taxon>
        <taxon>Actinomycetota</taxon>
        <taxon>Actinomycetes</taxon>
        <taxon>Kitasatosporales</taxon>
        <taxon>Streptomycetaceae</taxon>
        <taxon>Streptomyces</taxon>
    </lineage>
</organism>
<proteinExistence type="predicted"/>
<dbReference type="EMBL" id="JBHMCY010000022">
    <property type="protein sequence ID" value="MFB9463829.1"/>
    <property type="molecule type" value="Genomic_DNA"/>
</dbReference>
<dbReference type="RefSeq" id="WP_381346230.1">
    <property type="nucleotide sequence ID" value="NZ_JBHMCY010000022.1"/>
</dbReference>
<accession>A0ABV5N0L2</accession>